<protein>
    <recommendedName>
        <fullName evidence="2">histidine kinase</fullName>
        <ecNumber evidence="2">2.7.13.3</ecNumber>
    </recommendedName>
</protein>
<sequence length="602" mass="65550">MSTAVPPAAPERAPFLTEPRREALVLAFGAFLILVLTAAAVLMLWRSREDSLATWRLYMKNFSATAAEHAALTMRTGDYVLGRIVDHVHSLGVDSEAALRQTARTRSMHEFLSERTDELPLLEMTTIVALDGEVLNFSSSFPAPAMNLADRDFHQAHLADPALTFYISAPVRNRATGRWTFYLARKIRAPSGQTIGVALAGIQSGYFERFYRSINLSDSETAMLLLRNDGTLLARYPLRPDALGMSYRDAPAMRALAAAQAQGRNEAIVTTEAPRISDPTDTQRRIAASHAVDGAPLVVSVTARESLMLGHWQQTAWLCGIGVLLLDVAIAALTLYIHSLLRRRRTALLQLDAARAAAEAAGGVKSRFLANLSQEVRTPLQGLLGMARRLLESPLQPGQRQQVQIIERSGRQLLGVIDEVLDFSNVAAGQLELEPVNVDLGRLARDCVALFEPQAHFKGLALRLELDANTQDAQVRSDPLRLSQVLNHLLSNAVKYTPAGSVTLRVARISSQRWLFSVRDTGIGLTAQQREHLFEPFTGEAGPRRHGSAGLGLATVQRVVQLLGGTLDARGTPGQGSEFWCELPLPPAEPEGPTAKPSVAST</sequence>
<dbReference type="Pfam" id="PF22588">
    <property type="entry name" value="dCache_1_like"/>
    <property type="match status" value="1"/>
</dbReference>
<accession>A0A848F3X1</accession>
<evidence type="ECO:0000259" key="7">
    <source>
        <dbReference type="PROSITE" id="PS50109"/>
    </source>
</evidence>
<evidence type="ECO:0000256" key="3">
    <source>
        <dbReference type="ARBA" id="ARBA00022553"/>
    </source>
</evidence>
<dbReference type="SMART" id="SM00387">
    <property type="entry name" value="HATPase_c"/>
    <property type="match status" value="1"/>
</dbReference>
<keyword evidence="6" id="KW-1133">Transmembrane helix</keyword>
<dbReference type="Pfam" id="PF02518">
    <property type="entry name" value="HATPase_c"/>
    <property type="match status" value="1"/>
</dbReference>
<feature type="transmembrane region" description="Helical" evidence="6">
    <location>
        <begin position="23"/>
        <end position="45"/>
    </location>
</feature>
<dbReference type="InterPro" id="IPR003594">
    <property type="entry name" value="HATPase_dom"/>
</dbReference>
<proteinExistence type="predicted"/>
<organism evidence="8 9">
    <name type="scientific">Azohydromonas caseinilytica</name>
    <dbReference type="NCBI Taxonomy" id="2728836"/>
    <lineage>
        <taxon>Bacteria</taxon>
        <taxon>Pseudomonadati</taxon>
        <taxon>Pseudomonadota</taxon>
        <taxon>Betaproteobacteria</taxon>
        <taxon>Burkholderiales</taxon>
        <taxon>Sphaerotilaceae</taxon>
        <taxon>Azohydromonas</taxon>
    </lineage>
</organism>
<reference evidence="8 9" key="1">
    <citation type="submission" date="2020-04" db="EMBL/GenBank/DDBJ databases">
        <title>Azohydromonas sp. isolated from soil.</title>
        <authorList>
            <person name="Dahal R.H."/>
        </authorList>
    </citation>
    <scope>NUCLEOTIDE SEQUENCE [LARGE SCALE GENOMIC DNA]</scope>
    <source>
        <strain evidence="8 9">G-1-1-14</strain>
    </source>
</reference>
<keyword evidence="3" id="KW-0597">Phosphoprotein</keyword>
<dbReference type="EMBL" id="JABBFW010000002">
    <property type="protein sequence ID" value="NML14344.1"/>
    <property type="molecule type" value="Genomic_DNA"/>
</dbReference>
<dbReference type="InterPro" id="IPR036097">
    <property type="entry name" value="HisK_dim/P_sf"/>
</dbReference>
<keyword evidence="6" id="KW-0812">Transmembrane</keyword>
<dbReference type="Gene3D" id="1.10.287.130">
    <property type="match status" value="1"/>
</dbReference>
<dbReference type="Gene3D" id="3.30.450.20">
    <property type="entry name" value="PAS domain"/>
    <property type="match status" value="2"/>
</dbReference>
<evidence type="ECO:0000313" key="9">
    <source>
        <dbReference type="Proteomes" id="UP000574067"/>
    </source>
</evidence>
<dbReference type="PROSITE" id="PS50109">
    <property type="entry name" value="HIS_KIN"/>
    <property type="match status" value="1"/>
</dbReference>
<comment type="catalytic activity">
    <reaction evidence="1">
        <text>ATP + protein L-histidine = ADP + protein N-phospho-L-histidine.</text>
        <dbReference type="EC" id="2.7.13.3"/>
    </reaction>
</comment>
<name>A0A848F3X1_9BURK</name>
<evidence type="ECO:0000313" key="8">
    <source>
        <dbReference type="EMBL" id="NML14344.1"/>
    </source>
</evidence>
<dbReference type="GO" id="GO:0005886">
    <property type="term" value="C:plasma membrane"/>
    <property type="evidence" value="ECO:0007669"/>
    <property type="project" value="TreeGrafter"/>
</dbReference>
<gene>
    <name evidence="8" type="ORF">HHL10_05045</name>
</gene>
<evidence type="ECO:0000256" key="4">
    <source>
        <dbReference type="ARBA" id="ARBA00022679"/>
    </source>
</evidence>
<keyword evidence="6" id="KW-0472">Membrane</keyword>
<dbReference type="RefSeq" id="WP_169159233.1">
    <property type="nucleotide sequence ID" value="NZ_JABBFW010000002.1"/>
</dbReference>
<evidence type="ECO:0000256" key="5">
    <source>
        <dbReference type="ARBA" id="ARBA00022777"/>
    </source>
</evidence>
<dbReference type="Gene3D" id="3.30.565.10">
    <property type="entry name" value="Histidine kinase-like ATPase, C-terminal domain"/>
    <property type="match status" value="1"/>
</dbReference>
<dbReference type="AlphaFoldDB" id="A0A848F3X1"/>
<dbReference type="CDD" id="cd12914">
    <property type="entry name" value="PDC1_DGC_like"/>
    <property type="match status" value="1"/>
</dbReference>
<feature type="domain" description="Histidine kinase" evidence="7">
    <location>
        <begin position="371"/>
        <end position="587"/>
    </location>
</feature>
<dbReference type="Pfam" id="PF00512">
    <property type="entry name" value="HisKA"/>
    <property type="match status" value="1"/>
</dbReference>
<dbReference type="PRINTS" id="PR00344">
    <property type="entry name" value="BCTRLSENSOR"/>
</dbReference>
<evidence type="ECO:0000256" key="6">
    <source>
        <dbReference type="SAM" id="Phobius"/>
    </source>
</evidence>
<dbReference type="EC" id="2.7.13.3" evidence="2"/>
<dbReference type="CDD" id="cd16922">
    <property type="entry name" value="HATPase_EvgS-ArcB-TorS-like"/>
    <property type="match status" value="1"/>
</dbReference>
<dbReference type="InterPro" id="IPR054327">
    <property type="entry name" value="His-kinase-like_sensor"/>
</dbReference>
<keyword evidence="9" id="KW-1185">Reference proteome</keyword>
<dbReference type="SUPFAM" id="SSF55874">
    <property type="entry name" value="ATPase domain of HSP90 chaperone/DNA topoisomerase II/histidine kinase"/>
    <property type="match status" value="1"/>
</dbReference>
<dbReference type="CDD" id="cd00082">
    <property type="entry name" value="HisKA"/>
    <property type="match status" value="1"/>
</dbReference>
<dbReference type="CDD" id="cd12915">
    <property type="entry name" value="PDC2_DGC_like"/>
    <property type="match status" value="1"/>
</dbReference>
<dbReference type="GO" id="GO:0000155">
    <property type="term" value="F:phosphorelay sensor kinase activity"/>
    <property type="evidence" value="ECO:0007669"/>
    <property type="project" value="InterPro"/>
</dbReference>
<feature type="transmembrane region" description="Helical" evidence="6">
    <location>
        <begin position="316"/>
        <end position="337"/>
    </location>
</feature>
<dbReference type="SMART" id="SM00388">
    <property type="entry name" value="HisKA"/>
    <property type="match status" value="1"/>
</dbReference>
<evidence type="ECO:0000256" key="2">
    <source>
        <dbReference type="ARBA" id="ARBA00012438"/>
    </source>
</evidence>
<evidence type="ECO:0000256" key="1">
    <source>
        <dbReference type="ARBA" id="ARBA00000085"/>
    </source>
</evidence>
<dbReference type="SUPFAM" id="SSF47384">
    <property type="entry name" value="Homodimeric domain of signal transducing histidine kinase"/>
    <property type="match status" value="1"/>
</dbReference>
<dbReference type="InterPro" id="IPR003661">
    <property type="entry name" value="HisK_dim/P_dom"/>
</dbReference>
<dbReference type="InterPro" id="IPR005467">
    <property type="entry name" value="His_kinase_dom"/>
</dbReference>
<dbReference type="GO" id="GO:0009927">
    <property type="term" value="F:histidine phosphotransfer kinase activity"/>
    <property type="evidence" value="ECO:0007669"/>
    <property type="project" value="TreeGrafter"/>
</dbReference>
<keyword evidence="5" id="KW-0418">Kinase</keyword>
<dbReference type="Proteomes" id="UP000574067">
    <property type="component" value="Unassembled WGS sequence"/>
</dbReference>
<dbReference type="PANTHER" id="PTHR43047">
    <property type="entry name" value="TWO-COMPONENT HISTIDINE PROTEIN KINASE"/>
    <property type="match status" value="1"/>
</dbReference>
<keyword evidence="4" id="KW-0808">Transferase</keyword>
<comment type="caution">
    <text evidence="8">The sequence shown here is derived from an EMBL/GenBank/DDBJ whole genome shotgun (WGS) entry which is preliminary data.</text>
</comment>
<dbReference type="InterPro" id="IPR004358">
    <property type="entry name" value="Sig_transdc_His_kin-like_C"/>
</dbReference>
<dbReference type="PANTHER" id="PTHR43047:SF68">
    <property type="entry name" value="HISTIDINE KINASE 5"/>
    <property type="match status" value="1"/>
</dbReference>
<dbReference type="InterPro" id="IPR036890">
    <property type="entry name" value="HATPase_C_sf"/>
</dbReference>